<dbReference type="SUPFAM" id="SSF48264">
    <property type="entry name" value="Cytochrome P450"/>
    <property type="match status" value="1"/>
</dbReference>
<evidence type="ECO:0000256" key="2">
    <source>
        <dbReference type="ARBA" id="ARBA00003690"/>
    </source>
</evidence>
<dbReference type="CDD" id="cd11056">
    <property type="entry name" value="CYP6-like"/>
    <property type="match status" value="1"/>
</dbReference>
<dbReference type="PROSITE" id="PS00086">
    <property type="entry name" value="CYTOCHROME_P450"/>
    <property type="match status" value="1"/>
</dbReference>
<comment type="function">
    <text evidence="2">May be involved in the metabolism of insect hormones and in the breakdown of synthetic insecticides.</text>
</comment>
<feature type="binding site" description="axial binding residue" evidence="14">
    <location>
        <position position="479"/>
    </location>
    <ligand>
        <name>heme</name>
        <dbReference type="ChEBI" id="CHEBI:30413"/>
    </ligand>
    <ligandPart>
        <name>Fe</name>
        <dbReference type="ChEBI" id="CHEBI:18248"/>
    </ligandPart>
</feature>
<keyword evidence="16" id="KW-1133">Transmembrane helix</keyword>
<proteinExistence type="inferred from homology"/>
<dbReference type="GO" id="GO:0005789">
    <property type="term" value="C:endoplasmic reticulum membrane"/>
    <property type="evidence" value="ECO:0007669"/>
    <property type="project" value="UniProtKB-SubCell"/>
</dbReference>
<evidence type="ECO:0000256" key="3">
    <source>
        <dbReference type="ARBA" id="ARBA00004174"/>
    </source>
</evidence>
<dbReference type="PRINTS" id="PR00385">
    <property type="entry name" value="P450"/>
</dbReference>
<dbReference type="InterPro" id="IPR036396">
    <property type="entry name" value="Cyt_P450_sf"/>
</dbReference>
<evidence type="ECO:0000256" key="14">
    <source>
        <dbReference type="PIRSR" id="PIRSR602401-1"/>
    </source>
</evidence>
<feature type="transmembrane region" description="Helical" evidence="16">
    <location>
        <begin position="12"/>
        <end position="35"/>
    </location>
</feature>
<dbReference type="FunFam" id="1.10.630.10:FF:000042">
    <property type="entry name" value="Cytochrome P450"/>
    <property type="match status" value="1"/>
</dbReference>
<name>A0A1B6KJS6_9HEMI</name>
<evidence type="ECO:0008006" key="19">
    <source>
        <dbReference type="Google" id="ProtNLM"/>
    </source>
</evidence>
<dbReference type="GO" id="GO:0016705">
    <property type="term" value="F:oxidoreductase activity, acting on paired donors, with incorporation or reduction of molecular oxygen"/>
    <property type="evidence" value="ECO:0007669"/>
    <property type="project" value="InterPro"/>
</dbReference>
<keyword evidence="9" id="KW-0492">Microsome</keyword>
<dbReference type="PRINTS" id="PR00463">
    <property type="entry name" value="EP450I"/>
</dbReference>
<dbReference type="AlphaFoldDB" id="A0A1B6KJS6"/>
<evidence type="ECO:0000256" key="5">
    <source>
        <dbReference type="ARBA" id="ARBA00010617"/>
    </source>
</evidence>
<keyword evidence="6 14" id="KW-0349">Heme</keyword>
<evidence type="ECO:0000256" key="4">
    <source>
        <dbReference type="ARBA" id="ARBA00004406"/>
    </source>
</evidence>
<dbReference type="InterPro" id="IPR050476">
    <property type="entry name" value="Insect_CytP450_Detox"/>
</dbReference>
<dbReference type="GO" id="GO:0005506">
    <property type="term" value="F:iron ion binding"/>
    <property type="evidence" value="ECO:0007669"/>
    <property type="project" value="InterPro"/>
</dbReference>
<keyword evidence="11 14" id="KW-0408">Iron</keyword>
<protein>
    <recommendedName>
        <fullName evidence="19">Cytochrome P450</fullName>
    </recommendedName>
</protein>
<evidence type="ECO:0000256" key="9">
    <source>
        <dbReference type="ARBA" id="ARBA00022848"/>
    </source>
</evidence>
<dbReference type="EMBL" id="GEBQ01028287">
    <property type="protein sequence ID" value="JAT11690.1"/>
    <property type="molecule type" value="Transcribed_RNA"/>
</dbReference>
<comment type="cofactor">
    <cofactor evidence="1 14">
        <name>heme</name>
        <dbReference type="ChEBI" id="CHEBI:30413"/>
    </cofactor>
</comment>
<organism evidence="17">
    <name type="scientific">Graphocephala atropunctata</name>
    <dbReference type="NCBI Taxonomy" id="36148"/>
    <lineage>
        <taxon>Eukaryota</taxon>
        <taxon>Metazoa</taxon>
        <taxon>Ecdysozoa</taxon>
        <taxon>Arthropoda</taxon>
        <taxon>Hexapoda</taxon>
        <taxon>Insecta</taxon>
        <taxon>Pterygota</taxon>
        <taxon>Neoptera</taxon>
        <taxon>Paraneoptera</taxon>
        <taxon>Hemiptera</taxon>
        <taxon>Auchenorrhyncha</taxon>
        <taxon>Membracoidea</taxon>
        <taxon>Cicadellidae</taxon>
        <taxon>Cicadellinae</taxon>
        <taxon>Cicadellini</taxon>
        <taxon>Graphocephala</taxon>
    </lineage>
</organism>
<dbReference type="PANTHER" id="PTHR24292">
    <property type="entry name" value="CYTOCHROME P450"/>
    <property type="match status" value="1"/>
</dbReference>
<dbReference type="InterPro" id="IPR002401">
    <property type="entry name" value="Cyt_P450_E_grp-I"/>
</dbReference>
<gene>
    <name evidence="17" type="ORF">g.31794</name>
    <name evidence="18" type="ORF">g.31795</name>
</gene>
<dbReference type="Pfam" id="PF00067">
    <property type="entry name" value="p450"/>
    <property type="match status" value="1"/>
</dbReference>
<keyword evidence="12 15" id="KW-0503">Monooxygenase</keyword>
<dbReference type="InterPro" id="IPR001128">
    <property type="entry name" value="Cyt_P450"/>
</dbReference>
<evidence type="ECO:0000256" key="13">
    <source>
        <dbReference type="ARBA" id="ARBA00023136"/>
    </source>
</evidence>
<accession>A0A1B6KJS6</accession>
<evidence type="ECO:0000313" key="18">
    <source>
        <dbReference type="EMBL" id="JAT32784.1"/>
    </source>
</evidence>
<evidence type="ECO:0000256" key="1">
    <source>
        <dbReference type="ARBA" id="ARBA00001971"/>
    </source>
</evidence>
<dbReference type="InterPro" id="IPR017972">
    <property type="entry name" value="Cyt_P450_CS"/>
</dbReference>
<dbReference type="Gene3D" id="1.10.630.10">
    <property type="entry name" value="Cytochrome P450"/>
    <property type="match status" value="1"/>
</dbReference>
<dbReference type="GO" id="GO:0020037">
    <property type="term" value="F:heme binding"/>
    <property type="evidence" value="ECO:0007669"/>
    <property type="project" value="InterPro"/>
</dbReference>
<evidence type="ECO:0000313" key="17">
    <source>
        <dbReference type="EMBL" id="JAT11690.1"/>
    </source>
</evidence>
<evidence type="ECO:0000256" key="10">
    <source>
        <dbReference type="ARBA" id="ARBA00023002"/>
    </source>
</evidence>
<evidence type="ECO:0000256" key="8">
    <source>
        <dbReference type="ARBA" id="ARBA00022824"/>
    </source>
</evidence>
<keyword evidence="8" id="KW-0256">Endoplasmic reticulum</keyword>
<evidence type="ECO:0000256" key="7">
    <source>
        <dbReference type="ARBA" id="ARBA00022723"/>
    </source>
</evidence>
<evidence type="ECO:0000256" key="12">
    <source>
        <dbReference type="ARBA" id="ARBA00023033"/>
    </source>
</evidence>
<sequence>MYSCRLTRMSFFTGSTLVDILLAVAGFTYLVYWFMTNNDEYWNKRGVRNVKKGLLLQSILGKKSQNEAIQELYDTFKEERYGGFFHVKKPVLLVRDPELIHRIMVKDFTSFQDRGFHGNTNDPLTSSLFSLRGQEWRSLRYKLTPTFSAGKLKGMFEQLSKCGDSMMDHIKGLARDNEHVECKEFLGLFTLDVIASVAFGLEFKPGSPEFNDFVKTVTQIHIDQSPLKFIKLAFLTLFPKLSLLIGARPFPKEIGDYFMNLTRSTLNYRKENNIKRNDYFQLLMTLKEQEDSGKDIGLASDPSEEDVVVNQMEFSGKDTTKTKSKMFSDVAISANTFVFLSAGTESTSSIISMTLYELSQHQDIQQRLQREVDSVLKSQGGWNYQTVKDMIYLDQIVQEAQRLYPNFVNLQRVCVQDYRVPDSDLVIEKGVLVYIPHYSLQRDPQYHPDPEQFKPERFDDNNFKPSSTYMPFGDGPRICIAMRFALMEVKTCIAKIMSEYTVKLSPKTKIPLQMKRRTVVPSVEGGIWLNFERRKAA</sequence>
<evidence type="ECO:0000256" key="15">
    <source>
        <dbReference type="RuleBase" id="RU000461"/>
    </source>
</evidence>
<keyword evidence="7 14" id="KW-0479">Metal-binding</keyword>
<keyword evidence="16" id="KW-0812">Transmembrane</keyword>
<dbReference type="PANTHER" id="PTHR24292:SF84">
    <property type="entry name" value="CYTOCHROME P450 28A5-RELATED"/>
    <property type="match status" value="1"/>
</dbReference>
<keyword evidence="10 15" id="KW-0560">Oxidoreductase</keyword>
<keyword evidence="13 16" id="KW-0472">Membrane</keyword>
<dbReference type="EMBL" id="GEBQ01007193">
    <property type="protein sequence ID" value="JAT32784.1"/>
    <property type="molecule type" value="Transcribed_RNA"/>
</dbReference>
<reference evidence="17" key="1">
    <citation type="submission" date="2015-11" db="EMBL/GenBank/DDBJ databases">
        <title>De novo transcriptome assembly of four potential Pierce s Disease insect vectors from Arizona vineyards.</title>
        <authorList>
            <person name="Tassone E.E."/>
        </authorList>
    </citation>
    <scope>NUCLEOTIDE SEQUENCE</scope>
</reference>
<comment type="subcellular location">
    <subcellularLocation>
        <location evidence="4">Endoplasmic reticulum membrane</location>
        <topology evidence="4">Peripheral membrane protein</topology>
    </subcellularLocation>
    <subcellularLocation>
        <location evidence="3">Microsome membrane</location>
        <topology evidence="3">Peripheral membrane protein</topology>
    </subcellularLocation>
</comment>
<comment type="similarity">
    <text evidence="5 15">Belongs to the cytochrome P450 family.</text>
</comment>
<dbReference type="GO" id="GO:0004497">
    <property type="term" value="F:monooxygenase activity"/>
    <property type="evidence" value="ECO:0007669"/>
    <property type="project" value="UniProtKB-KW"/>
</dbReference>
<evidence type="ECO:0000256" key="16">
    <source>
        <dbReference type="SAM" id="Phobius"/>
    </source>
</evidence>
<evidence type="ECO:0000256" key="11">
    <source>
        <dbReference type="ARBA" id="ARBA00023004"/>
    </source>
</evidence>
<evidence type="ECO:0000256" key="6">
    <source>
        <dbReference type="ARBA" id="ARBA00022617"/>
    </source>
</evidence>